<keyword evidence="3" id="KW-1185">Reference proteome</keyword>
<dbReference type="Proteomes" id="UP001620626">
    <property type="component" value="Unassembled WGS sequence"/>
</dbReference>
<feature type="compositionally biased region" description="Basic and acidic residues" evidence="1">
    <location>
        <begin position="403"/>
        <end position="414"/>
    </location>
</feature>
<evidence type="ECO:0000313" key="2">
    <source>
        <dbReference type="EMBL" id="KAL3110645.1"/>
    </source>
</evidence>
<feature type="compositionally biased region" description="Polar residues" evidence="1">
    <location>
        <begin position="368"/>
        <end position="383"/>
    </location>
</feature>
<comment type="caution">
    <text evidence="2">The sequence shown here is derived from an EMBL/GenBank/DDBJ whole genome shotgun (WGS) entry which is preliminary data.</text>
</comment>
<evidence type="ECO:0000313" key="3">
    <source>
        <dbReference type="Proteomes" id="UP001620626"/>
    </source>
</evidence>
<dbReference type="AlphaFoldDB" id="A0ABD2L5X9"/>
<organism evidence="2 3">
    <name type="scientific">Heterodera trifolii</name>
    <dbReference type="NCBI Taxonomy" id="157864"/>
    <lineage>
        <taxon>Eukaryota</taxon>
        <taxon>Metazoa</taxon>
        <taxon>Ecdysozoa</taxon>
        <taxon>Nematoda</taxon>
        <taxon>Chromadorea</taxon>
        <taxon>Rhabditida</taxon>
        <taxon>Tylenchina</taxon>
        <taxon>Tylenchomorpha</taxon>
        <taxon>Tylenchoidea</taxon>
        <taxon>Heteroderidae</taxon>
        <taxon>Heteroderinae</taxon>
        <taxon>Heterodera</taxon>
    </lineage>
</organism>
<name>A0ABD2L5X9_9BILA</name>
<accession>A0ABD2L5X9</accession>
<reference evidence="2 3" key="1">
    <citation type="submission" date="2024-10" db="EMBL/GenBank/DDBJ databases">
        <authorList>
            <person name="Kim D."/>
        </authorList>
    </citation>
    <scope>NUCLEOTIDE SEQUENCE [LARGE SCALE GENOMIC DNA]</scope>
    <source>
        <strain evidence="2">BH-2024</strain>
    </source>
</reference>
<dbReference type="EMBL" id="JBICBT010000534">
    <property type="protein sequence ID" value="KAL3110645.1"/>
    <property type="molecule type" value="Genomic_DNA"/>
</dbReference>
<feature type="region of interest" description="Disordered" evidence="1">
    <location>
        <begin position="326"/>
        <end position="414"/>
    </location>
</feature>
<sequence>MVEKNYIASDVVHDIFKWVPMKVLAEKISDANYRFLWLTCARRWHLKVLEIRKEKDNNGMEVVDERGQPLPIADQPVPPNVIGFKRIRISYLNQSAINFLHLFDQLFSRISTCLEISEGTVDTSSFIAQHLMPILNEMIFAMNFWESKDFSLLRQFEPDILIQCPLLLYIALSNIFFFNYPGQDIETASDSEAVANWLIMPRERDAAPKLLRCYFFDDMALSGPIMAARMAFTEAKSAAPFIIGIYQERQILGDDDVTPFNITNQHTNEQMMCRQKEDGVWVLIRSPTGKNKEDEEKWKIWESHATHKHFLDNLWNTIEINCNEMVSDPTMPGTSGVSDPAMPGTSGVSDPAMPGTSGVSDPAMPGTSGVSSPTKPGTSGQNEQKQEPNLPDLTKPGTSGQNEQKKGTKRKADQ</sequence>
<proteinExistence type="predicted"/>
<protein>
    <submittedName>
        <fullName evidence="2">Uncharacterized protein</fullName>
    </submittedName>
</protein>
<evidence type="ECO:0000256" key="1">
    <source>
        <dbReference type="SAM" id="MobiDB-lite"/>
    </source>
</evidence>
<gene>
    <name evidence="2" type="ORF">niasHT_017523</name>
</gene>